<feature type="transmembrane region" description="Helical" evidence="12">
    <location>
        <begin position="36"/>
        <end position="59"/>
    </location>
</feature>
<feature type="active site" evidence="12">
    <location>
        <position position="412"/>
    </location>
</feature>
<dbReference type="EC" id="2.7.8.-" evidence="12 13"/>
<dbReference type="CDD" id="cd09110">
    <property type="entry name" value="PLDc_CLS_1"/>
    <property type="match status" value="1"/>
</dbReference>
<evidence type="ECO:0000313" key="16">
    <source>
        <dbReference type="Proteomes" id="UP000439752"/>
    </source>
</evidence>
<dbReference type="InterPro" id="IPR025202">
    <property type="entry name" value="PLD-like_dom"/>
</dbReference>
<keyword evidence="8 12" id="KW-0443">Lipid metabolism</keyword>
<keyword evidence="6" id="KW-0677">Repeat</keyword>
<keyword evidence="10 12" id="KW-0594">Phospholipid biosynthesis</keyword>
<reference evidence="15 16" key="1">
    <citation type="submission" date="2019-10" db="EMBL/GenBank/DDBJ databases">
        <authorList>
            <person name="Karimi E."/>
        </authorList>
    </citation>
    <scope>NUCLEOTIDE SEQUENCE [LARGE SCALE GENOMIC DNA]</scope>
    <source>
        <strain evidence="15">Exiguobacterium sp. 9Y</strain>
    </source>
</reference>
<comment type="similarity">
    <text evidence="12">Belongs to the phospholipase D family. Cardiolipin synthase subfamily.</text>
</comment>
<feature type="active site" evidence="12">
    <location>
        <position position="405"/>
    </location>
</feature>
<feature type="active site" evidence="12">
    <location>
        <position position="230"/>
    </location>
</feature>
<dbReference type="InterPro" id="IPR022924">
    <property type="entry name" value="Cardiolipin_synthase"/>
</dbReference>
<comment type="catalytic activity">
    <reaction evidence="12">
        <text>2 a 1,2-diacyl-sn-glycero-3-phospho-(1'-sn-glycerol) = a cardiolipin + glycerol</text>
        <dbReference type="Rhea" id="RHEA:31451"/>
        <dbReference type="ChEBI" id="CHEBI:17754"/>
        <dbReference type="ChEBI" id="CHEBI:62237"/>
        <dbReference type="ChEBI" id="CHEBI:64716"/>
    </reaction>
</comment>
<keyword evidence="5 12" id="KW-0812">Transmembrane</keyword>
<evidence type="ECO:0000256" key="13">
    <source>
        <dbReference type="NCBIfam" id="TIGR04265"/>
    </source>
</evidence>
<keyword evidence="11 12" id="KW-1208">Phospholipid metabolism</keyword>
<accession>A0A653I3A3</accession>
<evidence type="ECO:0000256" key="8">
    <source>
        <dbReference type="ARBA" id="ARBA00023098"/>
    </source>
</evidence>
<keyword evidence="7 12" id="KW-1133">Transmembrane helix</keyword>
<dbReference type="HAMAP" id="MF_01916">
    <property type="entry name" value="Cardiolipin_synth_Cls"/>
    <property type="match status" value="1"/>
</dbReference>
<feature type="transmembrane region" description="Helical" evidence="12">
    <location>
        <begin position="7"/>
        <end position="30"/>
    </location>
</feature>
<name>A0A653I3A3_9BACL</name>
<dbReference type="CDD" id="cd09112">
    <property type="entry name" value="PLDc_CLS_2"/>
    <property type="match status" value="1"/>
</dbReference>
<dbReference type="InterPro" id="IPR030874">
    <property type="entry name" value="Cardiolipin_synth_Firmi"/>
</dbReference>
<proteinExistence type="inferred from homology"/>
<dbReference type="Proteomes" id="UP000439752">
    <property type="component" value="Unassembled WGS sequence"/>
</dbReference>
<evidence type="ECO:0000256" key="10">
    <source>
        <dbReference type="ARBA" id="ARBA00023209"/>
    </source>
</evidence>
<gene>
    <name evidence="15" type="primary">clsA</name>
    <name evidence="15" type="ORF">EXIGUO9Y_110047</name>
</gene>
<dbReference type="Gene3D" id="3.30.870.10">
    <property type="entry name" value="Endonuclease Chain A"/>
    <property type="match status" value="2"/>
</dbReference>
<dbReference type="EMBL" id="CABWKQ010000003">
    <property type="protein sequence ID" value="VWX33241.1"/>
    <property type="molecule type" value="Genomic_DNA"/>
</dbReference>
<evidence type="ECO:0000259" key="14">
    <source>
        <dbReference type="PROSITE" id="PS50035"/>
    </source>
</evidence>
<evidence type="ECO:0000256" key="5">
    <source>
        <dbReference type="ARBA" id="ARBA00022692"/>
    </source>
</evidence>
<dbReference type="SMART" id="SM00155">
    <property type="entry name" value="PLDc"/>
    <property type="match status" value="2"/>
</dbReference>
<evidence type="ECO:0000313" key="15">
    <source>
        <dbReference type="EMBL" id="VWX33241.1"/>
    </source>
</evidence>
<comment type="function">
    <text evidence="12">Catalyzes the reversible phosphatidyl group transfer from one phosphatidylglycerol molecule to another to form cardiolipin (CL) (diphosphatidylglycerol) and glycerol.</text>
</comment>
<dbReference type="InterPro" id="IPR001736">
    <property type="entry name" value="PLipase_D/transphosphatidylase"/>
</dbReference>
<dbReference type="NCBIfam" id="TIGR04265">
    <property type="entry name" value="bac_cardiolipin"/>
    <property type="match status" value="1"/>
</dbReference>
<organism evidence="15 16">
    <name type="scientific">Exiguobacterium oxidotolerans</name>
    <dbReference type="NCBI Taxonomy" id="223958"/>
    <lineage>
        <taxon>Bacteria</taxon>
        <taxon>Bacillati</taxon>
        <taxon>Bacillota</taxon>
        <taxon>Bacilli</taxon>
        <taxon>Bacillales</taxon>
        <taxon>Bacillales Family XII. Incertae Sedis</taxon>
        <taxon>Exiguobacterium</taxon>
    </lineage>
</organism>
<evidence type="ECO:0000256" key="12">
    <source>
        <dbReference type="HAMAP-Rule" id="MF_01916"/>
    </source>
</evidence>
<dbReference type="AlphaFoldDB" id="A0A653I3A3"/>
<sequence length="487" mass="55998">MMDVLSTFTVVLLFGLGIMNLLAVLTVIFLERRDIGATWAWMLVLYFIPIVGFLIYLFFGRLLKKKDFYHVKEEERLEQSRRVELQIAELNHLGDLRRTYPLIERYNQLIQMNLKSNGSLLSLKNEVTILSDGEQKFNRMMTDIMNAKHEINIQYYIIQKDSLGLALIDALTKMARQGIKVRLLYDAVGSRDLKRQDFKDLLHHGGEVFAFFPPTLGLINFRMNNRNHRKSCIIDGQIGYIGGFNVGTEYFGIDEKFGYWRDTHFRLEGEVVHDQLDRFILDWNQANDIYTDKTLFYYGSHEINQPLPMQIVTSGPNSETEHLKNVLIKMISLAKKSVMIQSPYFIPDASYMDACKMALLSGIDVRIMIPNKPDHPFVYWATTAAAGELIAYGAKIYTYEPGFLHAKTIVVDGEIASVGTTNIDARSFRLNFEMNSIVYDRATALELEQLFLADCEVSKLLTAEIYAERSRLIKFKESISRLLSPIL</sequence>
<dbReference type="RefSeq" id="WP_159172716.1">
    <property type="nucleotide sequence ID" value="NZ_LR732308.1"/>
</dbReference>
<protein>
    <recommendedName>
        <fullName evidence="12 13">Cardiolipin synthase</fullName>
        <shortName evidence="12">CL synthase</shortName>
        <ecNumber evidence="12 13">2.7.8.-</ecNumber>
    </recommendedName>
</protein>
<keyword evidence="4 12" id="KW-0808">Transferase</keyword>
<evidence type="ECO:0000256" key="1">
    <source>
        <dbReference type="ARBA" id="ARBA00004651"/>
    </source>
</evidence>
<keyword evidence="3 12" id="KW-0444">Lipid biosynthesis</keyword>
<evidence type="ECO:0000256" key="7">
    <source>
        <dbReference type="ARBA" id="ARBA00022989"/>
    </source>
</evidence>
<evidence type="ECO:0000256" key="9">
    <source>
        <dbReference type="ARBA" id="ARBA00023136"/>
    </source>
</evidence>
<evidence type="ECO:0000256" key="4">
    <source>
        <dbReference type="ARBA" id="ARBA00022679"/>
    </source>
</evidence>
<keyword evidence="2 12" id="KW-1003">Cell membrane</keyword>
<evidence type="ECO:0000256" key="3">
    <source>
        <dbReference type="ARBA" id="ARBA00022516"/>
    </source>
</evidence>
<dbReference type="GO" id="GO:0005886">
    <property type="term" value="C:plasma membrane"/>
    <property type="evidence" value="ECO:0007669"/>
    <property type="project" value="UniProtKB-SubCell"/>
</dbReference>
<dbReference type="PANTHER" id="PTHR21248">
    <property type="entry name" value="CARDIOLIPIN SYNTHASE"/>
    <property type="match status" value="1"/>
</dbReference>
<feature type="active site" evidence="12">
    <location>
        <position position="407"/>
    </location>
</feature>
<dbReference type="PANTHER" id="PTHR21248:SF22">
    <property type="entry name" value="PHOSPHOLIPASE D"/>
    <property type="match status" value="1"/>
</dbReference>
<dbReference type="PROSITE" id="PS50035">
    <property type="entry name" value="PLD"/>
    <property type="match status" value="2"/>
</dbReference>
<dbReference type="GO" id="GO:0008808">
    <property type="term" value="F:cardiolipin synthase activity"/>
    <property type="evidence" value="ECO:0007669"/>
    <property type="project" value="UniProtKB-UniRule"/>
</dbReference>
<dbReference type="SUPFAM" id="SSF56024">
    <property type="entry name" value="Phospholipase D/nuclease"/>
    <property type="match status" value="2"/>
</dbReference>
<dbReference type="Pfam" id="PF13091">
    <property type="entry name" value="PLDc_2"/>
    <property type="match status" value="2"/>
</dbReference>
<dbReference type="Pfam" id="PF13396">
    <property type="entry name" value="PLDc_N"/>
    <property type="match status" value="1"/>
</dbReference>
<feature type="domain" description="PLD phosphodiesterase" evidence="14">
    <location>
        <begin position="223"/>
        <end position="250"/>
    </location>
</feature>
<keyword evidence="9 12" id="KW-0472">Membrane</keyword>
<dbReference type="InterPro" id="IPR027379">
    <property type="entry name" value="CLS_N"/>
</dbReference>
<comment type="subcellular location">
    <subcellularLocation>
        <location evidence="1 12">Cell membrane</location>
        <topology evidence="1 12">Multi-pass membrane protein</topology>
    </subcellularLocation>
</comment>
<evidence type="ECO:0000256" key="2">
    <source>
        <dbReference type="ARBA" id="ARBA00022475"/>
    </source>
</evidence>
<feature type="domain" description="PLD phosphodiesterase" evidence="14">
    <location>
        <begin position="400"/>
        <end position="427"/>
    </location>
</feature>
<feature type="active site" evidence="12">
    <location>
        <position position="228"/>
    </location>
</feature>
<feature type="active site" evidence="12">
    <location>
        <position position="235"/>
    </location>
</feature>
<evidence type="ECO:0000256" key="11">
    <source>
        <dbReference type="ARBA" id="ARBA00023264"/>
    </source>
</evidence>
<keyword evidence="16" id="KW-1185">Reference proteome</keyword>
<evidence type="ECO:0000256" key="6">
    <source>
        <dbReference type="ARBA" id="ARBA00022737"/>
    </source>
</evidence>
<dbReference type="GO" id="GO:0032049">
    <property type="term" value="P:cardiolipin biosynthetic process"/>
    <property type="evidence" value="ECO:0007669"/>
    <property type="project" value="UniProtKB-UniRule"/>
</dbReference>